<gene>
    <name evidence="1" type="ORF">Pla8534_21760</name>
</gene>
<evidence type="ECO:0000313" key="2">
    <source>
        <dbReference type="Proteomes" id="UP000317648"/>
    </source>
</evidence>
<dbReference type="Proteomes" id="UP000317648">
    <property type="component" value="Chromosome"/>
</dbReference>
<dbReference type="KEGG" id="lcre:Pla8534_21760"/>
<keyword evidence="2" id="KW-1185">Reference proteome</keyword>
<evidence type="ECO:0000313" key="1">
    <source>
        <dbReference type="EMBL" id="QDU94387.1"/>
    </source>
</evidence>
<dbReference type="AlphaFoldDB" id="A0A518DRC3"/>
<protein>
    <submittedName>
        <fullName evidence="1">Uncharacterized protein</fullName>
    </submittedName>
</protein>
<reference evidence="1 2" key="1">
    <citation type="submission" date="2019-02" db="EMBL/GenBank/DDBJ databases">
        <title>Deep-cultivation of Planctomycetes and their phenomic and genomic characterization uncovers novel biology.</title>
        <authorList>
            <person name="Wiegand S."/>
            <person name="Jogler M."/>
            <person name="Boedeker C."/>
            <person name="Pinto D."/>
            <person name="Vollmers J."/>
            <person name="Rivas-Marin E."/>
            <person name="Kohn T."/>
            <person name="Peeters S.H."/>
            <person name="Heuer A."/>
            <person name="Rast P."/>
            <person name="Oberbeckmann S."/>
            <person name="Bunk B."/>
            <person name="Jeske O."/>
            <person name="Meyerdierks A."/>
            <person name="Storesund J.E."/>
            <person name="Kallscheuer N."/>
            <person name="Luecker S."/>
            <person name="Lage O.M."/>
            <person name="Pohl T."/>
            <person name="Merkel B.J."/>
            <person name="Hornburger P."/>
            <person name="Mueller R.-W."/>
            <person name="Bruemmer F."/>
            <person name="Labrenz M."/>
            <person name="Spormann A.M."/>
            <person name="Op den Camp H."/>
            <person name="Overmann J."/>
            <person name="Amann R."/>
            <person name="Jetten M.S.M."/>
            <person name="Mascher T."/>
            <person name="Medema M.H."/>
            <person name="Devos D.P."/>
            <person name="Kaster A.-K."/>
            <person name="Ovreas L."/>
            <person name="Rohde M."/>
            <person name="Galperin M.Y."/>
            <person name="Jogler C."/>
        </authorList>
    </citation>
    <scope>NUCLEOTIDE SEQUENCE [LARGE SCALE GENOMIC DNA]</scope>
    <source>
        <strain evidence="1 2">Pla85_3_4</strain>
    </source>
</reference>
<organism evidence="1 2">
    <name type="scientific">Lignipirellula cremea</name>
    <dbReference type="NCBI Taxonomy" id="2528010"/>
    <lineage>
        <taxon>Bacteria</taxon>
        <taxon>Pseudomonadati</taxon>
        <taxon>Planctomycetota</taxon>
        <taxon>Planctomycetia</taxon>
        <taxon>Pirellulales</taxon>
        <taxon>Pirellulaceae</taxon>
        <taxon>Lignipirellula</taxon>
    </lineage>
</organism>
<proteinExistence type="predicted"/>
<name>A0A518DRC3_9BACT</name>
<sequence length="100" mass="10810">MSEIDQSVDGSPPYAILPIALLQVKCPVCAELMTDHRVENQTMKCPKCAAMSGHYDGTSIGPVRCAKCKHLSFVHRYAGLNVTCPECHAGICFDVDPSSL</sequence>
<accession>A0A518DRC3</accession>
<dbReference type="EMBL" id="CP036433">
    <property type="protein sequence ID" value="QDU94387.1"/>
    <property type="molecule type" value="Genomic_DNA"/>
</dbReference>